<dbReference type="InterPro" id="IPR001753">
    <property type="entry name" value="Enoyl-CoA_hydra/iso"/>
</dbReference>
<gene>
    <name evidence="2" type="ORF">BN000_00389</name>
</gene>
<dbReference type="CDD" id="cd06558">
    <property type="entry name" value="crotonase-like"/>
    <property type="match status" value="1"/>
</dbReference>
<name>A0A0U1CYK4_9MYCO</name>
<keyword evidence="3" id="KW-1185">Reference proteome</keyword>
<dbReference type="InterPro" id="IPR014748">
    <property type="entry name" value="Enoyl-CoA_hydra_C"/>
</dbReference>
<organism evidence="2 3">
    <name type="scientific">Mycobacterium europaeum</name>
    <dbReference type="NCBI Taxonomy" id="761804"/>
    <lineage>
        <taxon>Bacteria</taxon>
        <taxon>Bacillati</taxon>
        <taxon>Actinomycetota</taxon>
        <taxon>Actinomycetes</taxon>
        <taxon>Mycobacteriales</taxon>
        <taxon>Mycobacteriaceae</taxon>
        <taxon>Mycobacterium</taxon>
        <taxon>Mycobacterium simiae complex</taxon>
    </lineage>
</organism>
<accession>A0A0U1CYK4</accession>
<dbReference type="GO" id="GO:0016853">
    <property type="term" value="F:isomerase activity"/>
    <property type="evidence" value="ECO:0007669"/>
    <property type="project" value="UniProtKB-KW"/>
</dbReference>
<dbReference type="PANTHER" id="PTHR43459:SF1">
    <property type="entry name" value="EG:BACN32G11.4 PROTEIN"/>
    <property type="match status" value="1"/>
</dbReference>
<reference evidence="3" key="1">
    <citation type="submission" date="2015-03" db="EMBL/GenBank/DDBJ databases">
        <authorList>
            <person name="Urmite Genomes"/>
        </authorList>
    </citation>
    <scope>NUCLEOTIDE SEQUENCE [LARGE SCALE GENOMIC DNA]</scope>
    <source>
        <strain evidence="3">CSUR P1344</strain>
    </source>
</reference>
<dbReference type="SUPFAM" id="SSF52096">
    <property type="entry name" value="ClpP/crotonase"/>
    <property type="match status" value="1"/>
</dbReference>
<evidence type="ECO:0000256" key="1">
    <source>
        <dbReference type="ARBA" id="ARBA00005254"/>
    </source>
</evidence>
<dbReference type="PANTHER" id="PTHR43459">
    <property type="entry name" value="ENOYL-COA HYDRATASE"/>
    <property type="match status" value="1"/>
</dbReference>
<proteinExistence type="inferred from homology"/>
<comment type="similarity">
    <text evidence="1">Belongs to the enoyl-CoA hydratase/isomerase family.</text>
</comment>
<dbReference type="Gene3D" id="3.90.226.10">
    <property type="entry name" value="2-enoyl-CoA Hydratase, Chain A, domain 1"/>
    <property type="match status" value="1"/>
</dbReference>
<dbReference type="AlphaFoldDB" id="A0A0U1CYK4"/>
<dbReference type="RefSeq" id="WP_090418033.1">
    <property type="nucleotide sequence ID" value="NZ_CTEC01000001.1"/>
</dbReference>
<dbReference type="EMBL" id="CTEC01000001">
    <property type="protein sequence ID" value="CQD02871.1"/>
    <property type="molecule type" value="Genomic_DNA"/>
</dbReference>
<keyword evidence="2" id="KW-0413">Isomerase</keyword>
<evidence type="ECO:0000313" key="2">
    <source>
        <dbReference type="EMBL" id="CQD02871.1"/>
    </source>
</evidence>
<dbReference type="InterPro" id="IPR029045">
    <property type="entry name" value="ClpP/crotonase-like_dom_sf"/>
</dbReference>
<sequence length="266" mass="26805">MTGTSAATVDYHVEDGVAAIRLDRPGASNALDRATKQQLLNALTAVAADNSVRALVITAAGKNFCVGQDLAEHVDALHADPGHAMDTVRDHYNPIVTALHAIKVPVIAGINGACVGAGLGLALAGDVRIAGSNAKFGTAFTGIGLAADSALSASLPRLIGAGRATAMFLLADTIDAATAQAWGLVHQVVDPDVLDDVATGLAARLAAGPTAAFSAVKALLSENATGSLQDILEREAAAQQRLGASSDHGAAVEAFLAKARPVFVGH</sequence>
<dbReference type="Gene3D" id="1.10.12.10">
    <property type="entry name" value="Lyase 2-enoyl-coa Hydratase, Chain A, domain 2"/>
    <property type="match status" value="1"/>
</dbReference>
<dbReference type="Proteomes" id="UP000199601">
    <property type="component" value="Unassembled WGS sequence"/>
</dbReference>
<protein>
    <submittedName>
        <fullName evidence="2">Putative enoyl-CoA hydratase/isomerase</fullName>
    </submittedName>
</protein>
<evidence type="ECO:0000313" key="3">
    <source>
        <dbReference type="Proteomes" id="UP000199601"/>
    </source>
</evidence>
<dbReference type="Pfam" id="PF00378">
    <property type="entry name" value="ECH_1"/>
    <property type="match status" value="1"/>
</dbReference>